<evidence type="ECO:0000313" key="1">
    <source>
        <dbReference type="EMBL" id="EFJ31672.1"/>
    </source>
</evidence>
<reference evidence="1 2" key="1">
    <citation type="journal article" date="2011" name="Science">
        <title>The Selaginella genome identifies genetic changes associated with the evolution of vascular plants.</title>
        <authorList>
            <person name="Banks J.A."/>
            <person name="Nishiyama T."/>
            <person name="Hasebe M."/>
            <person name="Bowman J.L."/>
            <person name="Gribskov M."/>
            <person name="dePamphilis C."/>
            <person name="Albert V.A."/>
            <person name="Aono N."/>
            <person name="Aoyama T."/>
            <person name="Ambrose B.A."/>
            <person name="Ashton N.W."/>
            <person name="Axtell M.J."/>
            <person name="Barker E."/>
            <person name="Barker M.S."/>
            <person name="Bennetzen J.L."/>
            <person name="Bonawitz N.D."/>
            <person name="Chapple C."/>
            <person name="Cheng C."/>
            <person name="Correa L.G."/>
            <person name="Dacre M."/>
            <person name="DeBarry J."/>
            <person name="Dreyer I."/>
            <person name="Elias M."/>
            <person name="Engstrom E.M."/>
            <person name="Estelle M."/>
            <person name="Feng L."/>
            <person name="Finet C."/>
            <person name="Floyd S.K."/>
            <person name="Frommer W.B."/>
            <person name="Fujita T."/>
            <person name="Gramzow L."/>
            <person name="Gutensohn M."/>
            <person name="Harholt J."/>
            <person name="Hattori M."/>
            <person name="Heyl A."/>
            <person name="Hirai T."/>
            <person name="Hiwatashi Y."/>
            <person name="Ishikawa M."/>
            <person name="Iwata M."/>
            <person name="Karol K.G."/>
            <person name="Koehler B."/>
            <person name="Kolukisaoglu U."/>
            <person name="Kubo M."/>
            <person name="Kurata T."/>
            <person name="Lalonde S."/>
            <person name="Li K."/>
            <person name="Li Y."/>
            <person name="Litt A."/>
            <person name="Lyons E."/>
            <person name="Manning G."/>
            <person name="Maruyama T."/>
            <person name="Michael T.P."/>
            <person name="Mikami K."/>
            <person name="Miyazaki S."/>
            <person name="Morinaga S."/>
            <person name="Murata T."/>
            <person name="Mueller-Roeber B."/>
            <person name="Nelson D.R."/>
            <person name="Obara M."/>
            <person name="Oguri Y."/>
            <person name="Olmstead R.G."/>
            <person name="Onodera N."/>
            <person name="Petersen B.L."/>
            <person name="Pils B."/>
            <person name="Prigge M."/>
            <person name="Rensing S.A."/>
            <person name="Riano-Pachon D.M."/>
            <person name="Roberts A.W."/>
            <person name="Sato Y."/>
            <person name="Scheller H.V."/>
            <person name="Schulz B."/>
            <person name="Schulz C."/>
            <person name="Shakirov E.V."/>
            <person name="Shibagaki N."/>
            <person name="Shinohara N."/>
            <person name="Shippen D.E."/>
            <person name="Soerensen I."/>
            <person name="Sotooka R."/>
            <person name="Sugimoto N."/>
            <person name="Sugita M."/>
            <person name="Sumikawa N."/>
            <person name="Tanurdzic M."/>
            <person name="Theissen G."/>
            <person name="Ulvskov P."/>
            <person name="Wakazuki S."/>
            <person name="Weng J.K."/>
            <person name="Willats W.W."/>
            <person name="Wipf D."/>
            <person name="Wolf P.G."/>
            <person name="Yang L."/>
            <person name="Zimmer A.D."/>
            <person name="Zhu Q."/>
            <person name="Mitros T."/>
            <person name="Hellsten U."/>
            <person name="Loque D."/>
            <person name="Otillar R."/>
            <person name="Salamov A."/>
            <person name="Schmutz J."/>
            <person name="Shapiro H."/>
            <person name="Lindquist E."/>
            <person name="Lucas S."/>
            <person name="Rokhsar D."/>
            <person name="Grigoriev I.V."/>
        </authorList>
    </citation>
    <scope>NUCLEOTIDE SEQUENCE [LARGE SCALE GENOMIC DNA]</scope>
</reference>
<dbReference type="InParanoid" id="D8R8C2"/>
<name>D8R8C2_SELML</name>
<evidence type="ECO:0000313" key="2">
    <source>
        <dbReference type="Proteomes" id="UP000001514"/>
    </source>
</evidence>
<dbReference type="HOGENOM" id="CLU_2871856_0_0_1"/>
<protein>
    <submittedName>
        <fullName evidence="1">Uncharacterized protein</fullName>
    </submittedName>
</protein>
<dbReference type="EMBL" id="GL377573">
    <property type="protein sequence ID" value="EFJ31672.1"/>
    <property type="molecule type" value="Genomic_DNA"/>
</dbReference>
<dbReference type="AlphaFoldDB" id="D8R8C2"/>
<organism evidence="2">
    <name type="scientific">Selaginella moellendorffii</name>
    <name type="common">Spikemoss</name>
    <dbReference type="NCBI Taxonomy" id="88036"/>
    <lineage>
        <taxon>Eukaryota</taxon>
        <taxon>Viridiplantae</taxon>
        <taxon>Streptophyta</taxon>
        <taxon>Embryophyta</taxon>
        <taxon>Tracheophyta</taxon>
        <taxon>Lycopodiopsida</taxon>
        <taxon>Selaginellales</taxon>
        <taxon>Selaginellaceae</taxon>
        <taxon>Selaginella</taxon>
    </lineage>
</organism>
<accession>D8R8C2</accession>
<sequence>MGSCIGLCCYLSVHYKTKLQKKYKLPRSQSQDFISHCFYECYSLAQEFQQQKAKSIKSTMVDQS</sequence>
<dbReference type="Gramene" id="EFJ31672">
    <property type="protein sequence ID" value="EFJ31672"/>
    <property type="gene ID" value="SELMODRAFT_87327"/>
</dbReference>
<dbReference type="Proteomes" id="UP000001514">
    <property type="component" value="Unassembled WGS sequence"/>
</dbReference>
<dbReference type="KEGG" id="smo:SELMODRAFT_87327"/>
<proteinExistence type="predicted"/>
<gene>
    <name evidence="1" type="ORF">SELMODRAFT_87327</name>
</gene>
<keyword evidence="2" id="KW-1185">Reference proteome</keyword>